<evidence type="ECO:0000313" key="3">
    <source>
        <dbReference type="Proteomes" id="UP001560573"/>
    </source>
</evidence>
<feature type="transmembrane region" description="Helical" evidence="1">
    <location>
        <begin position="259"/>
        <end position="280"/>
    </location>
</feature>
<keyword evidence="3" id="KW-1185">Reference proteome</keyword>
<evidence type="ECO:0008006" key="4">
    <source>
        <dbReference type="Google" id="ProtNLM"/>
    </source>
</evidence>
<comment type="caution">
    <text evidence="2">The sequence shown here is derived from an EMBL/GenBank/DDBJ whole genome shotgun (WGS) entry which is preliminary data.</text>
</comment>
<dbReference type="InterPro" id="IPR029039">
    <property type="entry name" value="Flavoprotein-like_sf"/>
</dbReference>
<dbReference type="Gene3D" id="3.40.50.360">
    <property type="match status" value="1"/>
</dbReference>
<dbReference type="Proteomes" id="UP001560573">
    <property type="component" value="Unassembled WGS sequence"/>
</dbReference>
<gene>
    <name evidence="2" type="ORF">QTN47_11370</name>
</gene>
<accession>A0ABV3ZI63</accession>
<evidence type="ECO:0000256" key="1">
    <source>
        <dbReference type="SAM" id="Phobius"/>
    </source>
</evidence>
<name>A0ABV3ZI63_9BACT</name>
<proteinExistence type="predicted"/>
<sequence length="299" mass="34201">MQKKVLAVYYSQSGQLGEIIDNFCEPLIQAGASVEKVRIRLKNDYPFPWTGKRFFSVMPDCVLGTIAELEPFQLQSASYDLVILGYQAWFLSPSIPFNSMMHHPALLNVLKDAPVITVTGARNMWVNAFEKIKKLINNAGAKHVGTIALVDKHLNLVSIFTIFHWMIGGRKTKYLGFFPRPGVSPEDIANTKIFGETTLSYLQKNEWNGLKEELIEKKAVVPKFHLLFMESKAGVMFKIWANIIAKSKKRDILLVAFKYYLLIALFIFAPIVFIIDLLFFKPFLSRYVRRKKEACLKLN</sequence>
<keyword evidence="1" id="KW-0472">Membrane</keyword>
<keyword evidence="1" id="KW-1133">Transmembrane helix</keyword>
<dbReference type="RefSeq" id="WP_369329506.1">
    <property type="nucleotide sequence ID" value="NZ_JAULBC010000003.1"/>
</dbReference>
<organism evidence="2 3">
    <name type="scientific">Danxiaibacter flavus</name>
    <dbReference type="NCBI Taxonomy" id="3049108"/>
    <lineage>
        <taxon>Bacteria</taxon>
        <taxon>Pseudomonadati</taxon>
        <taxon>Bacteroidota</taxon>
        <taxon>Chitinophagia</taxon>
        <taxon>Chitinophagales</taxon>
        <taxon>Chitinophagaceae</taxon>
        <taxon>Danxiaibacter</taxon>
    </lineage>
</organism>
<protein>
    <recommendedName>
        <fullName evidence="4">Dialkylresorcinol condensing enzyme DarA</fullName>
    </recommendedName>
</protein>
<evidence type="ECO:0000313" key="2">
    <source>
        <dbReference type="EMBL" id="MEX6688099.1"/>
    </source>
</evidence>
<keyword evidence="1" id="KW-0812">Transmembrane</keyword>
<reference evidence="2 3" key="1">
    <citation type="submission" date="2023-07" db="EMBL/GenBank/DDBJ databases">
        <authorList>
            <person name="Lian W.-H."/>
        </authorList>
    </citation>
    <scope>NUCLEOTIDE SEQUENCE [LARGE SCALE GENOMIC DNA]</scope>
    <source>
        <strain evidence="2 3">SYSU DXS3180</strain>
    </source>
</reference>
<dbReference type="SUPFAM" id="SSF52218">
    <property type="entry name" value="Flavoproteins"/>
    <property type="match status" value="1"/>
</dbReference>
<dbReference type="EMBL" id="JAULBC010000003">
    <property type="protein sequence ID" value="MEX6688099.1"/>
    <property type="molecule type" value="Genomic_DNA"/>
</dbReference>